<gene>
    <name evidence="1" type="ORF">SDC9_211260</name>
</gene>
<evidence type="ECO:0000313" key="1">
    <source>
        <dbReference type="EMBL" id="MPN63496.1"/>
    </source>
</evidence>
<dbReference type="AlphaFoldDB" id="A0A645JJ91"/>
<protein>
    <submittedName>
        <fullName evidence="1">Uncharacterized protein</fullName>
    </submittedName>
</protein>
<organism evidence="1">
    <name type="scientific">bioreactor metagenome</name>
    <dbReference type="NCBI Taxonomy" id="1076179"/>
    <lineage>
        <taxon>unclassified sequences</taxon>
        <taxon>metagenomes</taxon>
        <taxon>ecological metagenomes</taxon>
    </lineage>
</organism>
<sequence>METDKFEKAFSDFLDQDEYDEAQTALFSMVRSSFKAGWEAAGGETPRPDAGIRLLTARDKAKSR</sequence>
<dbReference type="EMBL" id="VSSQ01143016">
    <property type="protein sequence ID" value="MPN63496.1"/>
    <property type="molecule type" value="Genomic_DNA"/>
</dbReference>
<name>A0A645JJ91_9ZZZZ</name>
<accession>A0A645JJ91</accession>
<reference evidence="1" key="1">
    <citation type="submission" date="2019-08" db="EMBL/GenBank/DDBJ databases">
        <authorList>
            <person name="Kucharzyk K."/>
            <person name="Murdoch R.W."/>
            <person name="Higgins S."/>
            <person name="Loffler F."/>
        </authorList>
    </citation>
    <scope>NUCLEOTIDE SEQUENCE</scope>
</reference>
<proteinExistence type="predicted"/>
<comment type="caution">
    <text evidence="1">The sequence shown here is derived from an EMBL/GenBank/DDBJ whole genome shotgun (WGS) entry which is preliminary data.</text>
</comment>